<dbReference type="SUPFAM" id="SSF52058">
    <property type="entry name" value="L domain-like"/>
    <property type="match status" value="1"/>
</dbReference>
<evidence type="ECO:0000313" key="12">
    <source>
        <dbReference type="EMBL" id="PWA53123.1"/>
    </source>
</evidence>
<organism evidence="12 13">
    <name type="scientific">Artemisia annua</name>
    <name type="common">Sweet wormwood</name>
    <dbReference type="NCBI Taxonomy" id="35608"/>
    <lineage>
        <taxon>Eukaryota</taxon>
        <taxon>Viridiplantae</taxon>
        <taxon>Streptophyta</taxon>
        <taxon>Embryophyta</taxon>
        <taxon>Tracheophyta</taxon>
        <taxon>Spermatophyta</taxon>
        <taxon>Magnoliopsida</taxon>
        <taxon>eudicotyledons</taxon>
        <taxon>Gunneridae</taxon>
        <taxon>Pentapetalae</taxon>
        <taxon>asterids</taxon>
        <taxon>campanulids</taxon>
        <taxon>Asterales</taxon>
        <taxon>Asteraceae</taxon>
        <taxon>Asteroideae</taxon>
        <taxon>Anthemideae</taxon>
        <taxon>Artemisiinae</taxon>
        <taxon>Artemisia</taxon>
    </lineage>
</organism>
<keyword evidence="5" id="KW-0677">Repeat</keyword>
<comment type="caution">
    <text evidence="12">The sequence shown here is derived from an EMBL/GenBank/DDBJ whole genome shotgun (WGS) entry which is preliminary data.</text>
</comment>
<dbReference type="Proteomes" id="UP000245207">
    <property type="component" value="Unassembled WGS sequence"/>
</dbReference>
<dbReference type="Gene3D" id="3.80.10.10">
    <property type="entry name" value="Ribonuclease Inhibitor"/>
    <property type="match status" value="1"/>
</dbReference>
<proteinExistence type="predicted"/>
<dbReference type="Pfam" id="PF00560">
    <property type="entry name" value="LRR_1"/>
    <property type="match status" value="2"/>
</dbReference>
<dbReference type="InterPro" id="IPR024788">
    <property type="entry name" value="Malectin-like_Carb-bd_dom"/>
</dbReference>
<dbReference type="GO" id="GO:0016020">
    <property type="term" value="C:membrane"/>
    <property type="evidence" value="ECO:0007669"/>
    <property type="project" value="UniProtKB-SubCell"/>
</dbReference>
<keyword evidence="2" id="KW-0433">Leucine-rich repeat</keyword>
<keyword evidence="6 9" id="KW-1133">Transmembrane helix</keyword>
<keyword evidence="3 9" id="KW-0812">Transmembrane</keyword>
<evidence type="ECO:0000256" key="2">
    <source>
        <dbReference type="ARBA" id="ARBA00022614"/>
    </source>
</evidence>
<keyword evidence="7 9" id="KW-0472">Membrane</keyword>
<evidence type="ECO:0000256" key="3">
    <source>
        <dbReference type="ARBA" id="ARBA00022692"/>
    </source>
</evidence>
<dbReference type="PANTHER" id="PTHR45631:SF201">
    <property type="entry name" value="MALECTIN-LIKE CARBOHYDRATE-BINDING DOMAIN-CONTAINING PROTEIN-RELATED"/>
    <property type="match status" value="1"/>
</dbReference>
<dbReference type="PANTHER" id="PTHR45631">
    <property type="entry name" value="OS07G0107800 PROTEIN-RELATED"/>
    <property type="match status" value="1"/>
</dbReference>
<evidence type="ECO:0000256" key="5">
    <source>
        <dbReference type="ARBA" id="ARBA00022737"/>
    </source>
</evidence>
<evidence type="ECO:0000256" key="10">
    <source>
        <dbReference type="SAM" id="SignalP"/>
    </source>
</evidence>
<evidence type="ECO:0000256" key="8">
    <source>
        <dbReference type="SAM" id="MobiDB-lite"/>
    </source>
</evidence>
<evidence type="ECO:0000256" key="4">
    <source>
        <dbReference type="ARBA" id="ARBA00022729"/>
    </source>
</evidence>
<dbReference type="EMBL" id="PKPP01007537">
    <property type="protein sequence ID" value="PWA53123.1"/>
    <property type="molecule type" value="Genomic_DNA"/>
</dbReference>
<feature type="region of interest" description="Disordered" evidence="8">
    <location>
        <begin position="488"/>
        <end position="539"/>
    </location>
</feature>
<dbReference type="OrthoDB" id="2143199at2759"/>
<feature type="transmembrane region" description="Helical" evidence="9">
    <location>
        <begin position="544"/>
        <end position="569"/>
    </location>
</feature>
<dbReference type="InterPro" id="IPR001611">
    <property type="entry name" value="Leu-rich_rpt"/>
</dbReference>
<dbReference type="FunFam" id="3.80.10.10:FF:000129">
    <property type="entry name" value="Leucine-rich repeat receptor-like kinase"/>
    <property type="match status" value="1"/>
</dbReference>
<evidence type="ECO:0000259" key="11">
    <source>
        <dbReference type="Pfam" id="PF12819"/>
    </source>
</evidence>
<evidence type="ECO:0000256" key="1">
    <source>
        <dbReference type="ARBA" id="ARBA00004167"/>
    </source>
</evidence>
<feature type="chain" id="PRO_5015469994" evidence="10">
    <location>
        <begin position="23"/>
        <end position="626"/>
    </location>
</feature>
<comment type="subcellular location">
    <subcellularLocation>
        <location evidence="1">Membrane</location>
        <topology evidence="1">Single-pass membrane protein</topology>
    </subcellularLocation>
</comment>
<evidence type="ECO:0000313" key="13">
    <source>
        <dbReference type="Proteomes" id="UP000245207"/>
    </source>
</evidence>
<evidence type="ECO:0000256" key="6">
    <source>
        <dbReference type="ARBA" id="ARBA00022989"/>
    </source>
</evidence>
<protein>
    <submittedName>
        <fullName evidence="12">Malectin-like carbohydrate-binding domain-containing protein</fullName>
    </submittedName>
</protein>
<gene>
    <name evidence="12" type="ORF">CTI12_AA448080</name>
</gene>
<sequence>MTRNFMLLPVLFLGLFTFSVSGQLIASIDCGASDITVDLNLIPWTPDDTMVSNGMSQVVQSSYSVSTVMDTLRVFTSRNKNCYSLGPVIQGQKVLVRASFNYGNYDRLSNPPTFALHFDGNFWTTVVTSLSGVAQYEAIYVAKGDAVSVCVAQTKPGQFPFISALELRSLDSDVYSELDGNRALFLSDRLSYGASRPLRYPNDRYDRIWMPRTATGGVLLDVESDAIFVDTTTAPNKPPTGIFKNAVTVPSTFYAVILGQFQPSYPPRNRRWQVVIRNFQFHHLTRVYVVEQHLYDYKVDYNNTILSLEATIYSDLPPLINGYEVFAISEVLTDGTDGNDGCFSLICLHFKLEAVEALGLLMSTFDVLGGWSGDPCLPAPYSWDWLNCSNDATPRVTSLYLDSFGLSGLLPDISSMDALEIIDLHNNSLSGEIPSFLGILPNLQQLNLADNQFSGLIPTSLTKNSKLKLTVTGNPSLCTSNNSCSNTPGTINSPPGSVNSPPGIINSPPGSVNSPPGSANSPPGTINSSPGSTSVTRKKKKSSMLPVILGITIPVFLLIWVAFGAFIILRKKSKPANVNMAPTTGGGGENVDSGGEVNGAPEILPRIGEEMVNETVGNVVQQAVNT</sequence>
<accession>A0A2U1LVU2</accession>
<evidence type="ECO:0000256" key="7">
    <source>
        <dbReference type="ARBA" id="ARBA00023136"/>
    </source>
</evidence>
<feature type="domain" description="Malectin-like" evidence="11">
    <location>
        <begin position="28"/>
        <end position="250"/>
    </location>
</feature>
<evidence type="ECO:0000256" key="9">
    <source>
        <dbReference type="SAM" id="Phobius"/>
    </source>
</evidence>
<name>A0A2U1LVU2_ARTAN</name>
<dbReference type="STRING" id="35608.A0A2U1LVU2"/>
<feature type="compositionally biased region" description="Low complexity" evidence="8">
    <location>
        <begin position="488"/>
        <end position="524"/>
    </location>
</feature>
<dbReference type="InterPro" id="IPR032675">
    <property type="entry name" value="LRR_dom_sf"/>
</dbReference>
<keyword evidence="4 10" id="KW-0732">Signal</keyword>
<reference evidence="12 13" key="1">
    <citation type="journal article" date="2018" name="Mol. Plant">
        <title>The genome of Artemisia annua provides insight into the evolution of Asteraceae family and artemisinin biosynthesis.</title>
        <authorList>
            <person name="Shen Q."/>
            <person name="Zhang L."/>
            <person name="Liao Z."/>
            <person name="Wang S."/>
            <person name="Yan T."/>
            <person name="Shi P."/>
            <person name="Liu M."/>
            <person name="Fu X."/>
            <person name="Pan Q."/>
            <person name="Wang Y."/>
            <person name="Lv Z."/>
            <person name="Lu X."/>
            <person name="Zhang F."/>
            <person name="Jiang W."/>
            <person name="Ma Y."/>
            <person name="Chen M."/>
            <person name="Hao X."/>
            <person name="Li L."/>
            <person name="Tang Y."/>
            <person name="Lv G."/>
            <person name="Zhou Y."/>
            <person name="Sun X."/>
            <person name="Brodelius P.E."/>
            <person name="Rose J.K.C."/>
            <person name="Tang K."/>
        </authorList>
    </citation>
    <scope>NUCLEOTIDE SEQUENCE [LARGE SCALE GENOMIC DNA]</scope>
    <source>
        <strain evidence="13">cv. Huhao1</strain>
        <tissue evidence="12">Leaf</tissue>
    </source>
</reference>
<dbReference type="Pfam" id="PF12819">
    <property type="entry name" value="Malectin_like"/>
    <property type="match status" value="1"/>
</dbReference>
<dbReference type="AlphaFoldDB" id="A0A2U1LVU2"/>
<feature type="signal peptide" evidence="10">
    <location>
        <begin position="1"/>
        <end position="22"/>
    </location>
</feature>
<keyword evidence="13" id="KW-1185">Reference proteome</keyword>